<dbReference type="GO" id="GO:0008270">
    <property type="term" value="F:zinc ion binding"/>
    <property type="evidence" value="ECO:0007669"/>
    <property type="project" value="InterPro"/>
</dbReference>
<evidence type="ECO:0000313" key="5">
    <source>
        <dbReference type="Proteomes" id="UP000799772"/>
    </source>
</evidence>
<dbReference type="OrthoDB" id="5367487at2759"/>
<dbReference type="AlphaFoldDB" id="A0A9P4IL77"/>
<feature type="domain" description="Zn(2)-C6 fungal-type" evidence="3">
    <location>
        <begin position="29"/>
        <end position="58"/>
    </location>
</feature>
<dbReference type="PANTHER" id="PTHR47431">
    <property type="entry name" value="ZN(II)2CYS6 TRANSCRIPTION FACTOR (EUROFUNG)-RELATED"/>
    <property type="match status" value="1"/>
</dbReference>
<gene>
    <name evidence="4" type="ORF">NA57DRAFT_37062</name>
</gene>
<dbReference type="Pfam" id="PF04082">
    <property type="entry name" value="Fungal_trans"/>
    <property type="match status" value="1"/>
</dbReference>
<evidence type="ECO:0000256" key="1">
    <source>
        <dbReference type="ARBA" id="ARBA00022723"/>
    </source>
</evidence>
<dbReference type="InterPro" id="IPR036864">
    <property type="entry name" value="Zn2-C6_fun-type_DNA-bd_sf"/>
</dbReference>
<dbReference type="PROSITE" id="PS50048">
    <property type="entry name" value="ZN2_CY6_FUNGAL_2"/>
    <property type="match status" value="1"/>
</dbReference>
<dbReference type="EMBL" id="ML978124">
    <property type="protein sequence ID" value="KAF2100186.1"/>
    <property type="molecule type" value="Genomic_DNA"/>
</dbReference>
<organism evidence="4 5">
    <name type="scientific">Rhizodiscina lignyota</name>
    <dbReference type="NCBI Taxonomy" id="1504668"/>
    <lineage>
        <taxon>Eukaryota</taxon>
        <taxon>Fungi</taxon>
        <taxon>Dikarya</taxon>
        <taxon>Ascomycota</taxon>
        <taxon>Pezizomycotina</taxon>
        <taxon>Dothideomycetes</taxon>
        <taxon>Pleosporomycetidae</taxon>
        <taxon>Aulographales</taxon>
        <taxon>Rhizodiscinaceae</taxon>
        <taxon>Rhizodiscina</taxon>
    </lineage>
</organism>
<comment type="caution">
    <text evidence="4">The sequence shown here is derived from an EMBL/GenBank/DDBJ whole genome shotgun (WGS) entry which is preliminary data.</text>
</comment>
<dbReference type="CDD" id="cd12148">
    <property type="entry name" value="fungal_TF_MHR"/>
    <property type="match status" value="1"/>
</dbReference>
<dbReference type="GO" id="GO:0000981">
    <property type="term" value="F:DNA-binding transcription factor activity, RNA polymerase II-specific"/>
    <property type="evidence" value="ECO:0007669"/>
    <property type="project" value="InterPro"/>
</dbReference>
<keyword evidence="5" id="KW-1185">Reference proteome</keyword>
<dbReference type="GO" id="GO:0003677">
    <property type="term" value="F:DNA binding"/>
    <property type="evidence" value="ECO:0007669"/>
    <property type="project" value="InterPro"/>
</dbReference>
<dbReference type="CDD" id="cd00067">
    <property type="entry name" value="GAL4"/>
    <property type="match status" value="1"/>
</dbReference>
<sequence length="606" mass="66695">MNNSSPSDGGGTGTARETANFNRVTIPLACTTCRSRHLKCDGKMPCSRCKVDSVECLYVKSRRGYKGPRKSKIGSTTAVDFTAPITAPLDLYIPPVSSAITTTPSNPMGMIGHPSHPSSTPSFEDVEISNALSSTKLPSELMVNSWPAPLFVNAYYEHFHRCHPFLLPRPRMLELLRNRSIPHLVLAVQYVGSFYFPSASTQLAQDALSQALHQIPAKDGYYVQAMLLLTIGLQMANRVEQANAVLCSTSDLALQLGMHRREYAWSHGNGSRELEESWRRTWWELYMINALMAGMNQIEFHLWPVEADCLLPCEEHEYQSGQIPPSKSLEDMEDSDFVSHNDTFSSAAYRIDAARRCGAVLAAVRSDPICFNKLGAAEMGLANWALQLPESKRDPIDRNGTVDELMFQAHMIAAAAGVLLNRPRSDLNLEDVIDIRTCVGAGSCVLPGDQRQIYTAKAVQAANDIARLMTLPVPLLKHTPFFTCITTMAATIYLSYWSFCAIDGSDTFTKEQIRLTIGVLKNLSELWPIARNTLAQVRGVARELYAARKAINSANWDAVTTGEILRGLIEQNVGGSAGLPIDPAIAAIAPLPERWSVSDASMDMQQ</sequence>
<keyword evidence="2" id="KW-0539">Nucleus</keyword>
<name>A0A9P4IL77_9PEZI</name>
<dbReference type="Pfam" id="PF00172">
    <property type="entry name" value="Zn_clus"/>
    <property type="match status" value="1"/>
</dbReference>
<proteinExistence type="predicted"/>
<dbReference type="InterPro" id="IPR001138">
    <property type="entry name" value="Zn2Cys6_DnaBD"/>
</dbReference>
<evidence type="ECO:0000259" key="3">
    <source>
        <dbReference type="PROSITE" id="PS50048"/>
    </source>
</evidence>
<dbReference type="Gene3D" id="4.10.240.10">
    <property type="entry name" value="Zn(2)-C6 fungal-type DNA-binding domain"/>
    <property type="match status" value="1"/>
</dbReference>
<dbReference type="SMART" id="SM00066">
    <property type="entry name" value="GAL4"/>
    <property type="match status" value="1"/>
</dbReference>
<dbReference type="SUPFAM" id="SSF57701">
    <property type="entry name" value="Zn2/Cys6 DNA-binding domain"/>
    <property type="match status" value="1"/>
</dbReference>
<dbReference type="Proteomes" id="UP000799772">
    <property type="component" value="Unassembled WGS sequence"/>
</dbReference>
<dbReference type="GO" id="GO:0006351">
    <property type="term" value="P:DNA-templated transcription"/>
    <property type="evidence" value="ECO:0007669"/>
    <property type="project" value="InterPro"/>
</dbReference>
<evidence type="ECO:0000256" key="2">
    <source>
        <dbReference type="ARBA" id="ARBA00023242"/>
    </source>
</evidence>
<dbReference type="PANTHER" id="PTHR47431:SF1">
    <property type="entry name" value="ZN(II)2CYS6 TRANSCRIPTION FACTOR (EUROFUNG)"/>
    <property type="match status" value="1"/>
</dbReference>
<dbReference type="PROSITE" id="PS00463">
    <property type="entry name" value="ZN2_CY6_FUNGAL_1"/>
    <property type="match status" value="1"/>
</dbReference>
<reference evidence="4" key="1">
    <citation type="journal article" date="2020" name="Stud. Mycol.">
        <title>101 Dothideomycetes genomes: a test case for predicting lifestyles and emergence of pathogens.</title>
        <authorList>
            <person name="Haridas S."/>
            <person name="Albert R."/>
            <person name="Binder M."/>
            <person name="Bloem J."/>
            <person name="Labutti K."/>
            <person name="Salamov A."/>
            <person name="Andreopoulos B."/>
            <person name="Baker S."/>
            <person name="Barry K."/>
            <person name="Bills G."/>
            <person name="Bluhm B."/>
            <person name="Cannon C."/>
            <person name="Castanera R."/>
            <person name="Culley D."/>
            <person name="Daum C."/>
            <person name="Ezra D."/>
            <person name="Gonzalez J."/>
            <person name="Henrissat B."/>
            <person name="Kuo A."/>
            <person name="Liang C."/>
            <person name="Lipzen A."/>
            <person name="Lutzoni F."/>
            <person name="Magnuson J."/>
            <person name="Mondo S."/>
            <person name="Nolan M."/>
            <person name="Ohm R."/>
            <person name="Pangilinan J."/>
            <person name="Park H.-J."/>
            <person name="Ramirez L."/>
            <person name="Alfaro M."/>
            <person name="Sun H."/>
            <person name="Tritt A."/>
            <person name="Yoshinaga Y."/>
            <person name="Zwiers L.-H."/>
            <person name="Turgeon B."/>
            <person name="Goodwin S."/>
            <person name="Spatafora J."/>
            <person name="Crous P."/>
            <person name="Grigoriev I."/>
        </authorList>
    </citation>
    <scope>NUCLEOTIDE SEQUENCE</scope>
    <source>
        <strain evidence="4">CBS 133067</strain>
    </source>
</reference>
<accession>A0A9P4IL77</accession>
<keyword evidence="1" id="KW-0479">Metal-binding</keyword>
<evidence type="ECO:0000313" key="4">
    <source>
        <dbReference type="EMBL" id="KAF2100186.1"/>
    </source>
</evidence>
<protein>
    <recommendedName>
        <fullName evidence="3">Zn(2)-C6 fungal-type domain-containing protein</fullName>
    </recommendedName>
</protein>
<dbReference type="InterPro" id="IPR007219">
    <property type="entry name" value="XnlR_reg_dom"/>
</dbReference>